<dbReference type="Gene3D" id="3.30.70.100">
    <property type="match status" value="1"/>
</dbReference>
<evidence type="ECO:0000313" key="9">
    <source>
        <dbReference type="Proteomes" id="UP000233256"/>
    </source>
</evidence>
<dbReference type="InterPro" id="IPR001792">
    <property type="entry name" value="Acylphosphatase-like_dom"/>
</dbReference>
<dbReference type="InterPro" id="IPR036046">
    <property type="entry name" value="Acylphosphatase-like_dom_sf"/>
</dbReference>
<dbReference type="GO" id="GO:0003998">
    <property type="term" value="F:acylphosphatase activity"/>
    <property type="evidence" value="ECO:0007669"/>
    <property type="project" value="UniProtKB-EC"/>
</dbReference>
<keyword evidence="4 5" id="KW-0378">Hydrolase</keyword>
<evidence type="ECO:0000259" key="7">
    <source>
        <dbReference type="PROSITE" id="PS51160"/>
    </source>
</evidence>
<proteinExistence type="inferred from homology"/>
<organism evidence="8 9">
    <name type="scientific">Candidatus Wallbacteria bacterium HGW-Wallbacteria-1</name>
    <dbReference type="NCBI Taxonomy" id="2013854"/>
    <lineage>
        <taxon>Bacteria</taxon>
        <taxon>Candidatus Walliibacteriota</taxon>
    </lineage>
</organism>
<feature type="active site" evidence="4">
    <location>
        <position position="40"/>
    </location>
</feature>
<dbReference type="AlphaFoldDB" id="A0A2N1PTD5"/>
<dbReference type="InterPro" id="IPR020456">
    <property type="entry name" value="Acylphosphatase"/>
</dbReference>
<dbReference type="Pfam" id="PF00708">
    <property type="entry name" value="Acylphosphatase"/>
    <property type="match status" value="1"/>
</dbReference>
<evidence type="ECO:0000256" key="5">
    <source>
        <dbReference type="RuleBase" id="RU000553"/>
    </source>
</evidence>
<dbReference type="PANTHER" id="PTHR47268">
    <property type="entry name" value="ACYLPHOSPHATASE"/>
    <property type="match status" value="1"/>
</dbReference>
<protein>
    <recommendedName>
        <fullName evidence="2 4">Acylphosphatase</fullName>
        <ecNumber evidence="2 4">3.6.1.7</ecNumber>
    </recommendedName>
</protein>
<evidence type="ECO:0000256" key="6">
    <source>
        <dbReference type="RuleBase" id="RU004168"/>
    </source>
</evidence>
<sequence>MSETVRCLRVTVQGKVQGVAFRWSTVRAARGLKLTGWVRNNPDGSVSCLAEGAVASLNLLLRYLHHGPPLARVDGIISDWSEATGMYHEFEVTH</sequence>
<accession>A0A2N1PTD5</accession>
<evidence type="ECO:0000256" key="2">
    <source>
        <dbReference type="ARBA" id="ARBA00012150"/>
    </source>
</evidence>
<reference evidence="8 9" key="1">
    <citation type="journal article" date="2017" name="ISME J.">
        <title>Potential for microbial H2 and metal transformations associated with novel bacteria and archaea in deep terrestrial subsurface sediments.</title>
        <authorList>
            <person name="Hernsdorf A.W."/>
            <person name="Amano Y."/>
            <person name="Miyakawa K."/>
            <person name="Ise K."/>
            <person name="Suzuki Y."/>
            <person name="Anantharaman K."/>
            <person name="Probst A."/>
            <person name="Burstein D."/>
            <person name="Thomas B.C."/>
            <person name="Banfield J.F."/>
        </authorList>
    </citation>
    <scope>NUCLEOTIDE SEQUENCE [LARGE SCALE GENOMIC DNA]</scope>
    <source>
        <strain evidence="8">HGW-Wallbacteria-1</strain>
    </source>
</reference>
<name>A0A2N1PTD5_9BACT</name>
<dbReference type="PROSITE" id="PS51160">
    <property type="entry name" value="ACYLPHOSPHATASE_3"/>
    <property type="match status" value="1"/>
</dbReference>
<dbReference type="Proteomes" id="UP000233256">
    <property type="component" value="Unassembled WGS sequence"/>
</dbReference>
<comment type="catalytic activity">
    <reaction evidence="3 4 5">
        <text>an acyl phosphate + H2O = a carboxylate + phosphate + H(+)</text>
        <dbReference type="Rhea" id="RHEA:14965"/>
        <dbReference type="ChEBI" id="CHEBI:15377"/>
        <dbReference type="ChEBI" id="CHEBI:15378"/>
        <dbReference type="ChEBI" id="CHEBI:29067"/>
        <dbReference type="ChEBI" id="CHEBI:43474"/>
        <dbReference type="ChEBI" id="CHEBI:59918"/>
        <dbReference type="EC" id="3.6.1.7"/>
    </reaction>
</comment>
<dbReference type="EMBL" id="PGXC01000002">
    <property type="protein sequence ID" value="PKK91601.1"/>
    <property type="molecule type" value="Genomic_DNA"/>
</dbReference>
<gene>
    <name evidence="8" type="ORF">CVV64_02705</name>
</gene>
<comment type="similarity">
    <text evidence="1 6">Belongs to the acylphosphatase family.</text>
</comment>
<dbReference type="PROSITE" id="PS00150">
    <property type="entry name" value="ACYLPHOSPHATASE_1"/>
    <property type="match status" value="1"/>
</dbReference>
<dbReference type="EC" id="3.6.1.7" evidence="2 4"/>
<evidence type="ECO:0000256" key="3">
    <source>
        <dbReference type="ARBA" id="ARBA00047645"/>
    </source>
</evidence>
<dbReference type="InterPro" id="IPR017968">
    <property type="entry name" value="Acylphosphatase_CS"/>
</dbReference>
<dbReference type="SUPFAM" id="SSF54975">
    <property type="entry name" value="Acylphosphatase/BLUF domain-like"/>
    <property type="match status" value="1"/>
</dbReference>
<dbReference type="PRINTS" id="PR00112">
    <property type="entry name" value="ACYLPHPHTASE"/>
</dbReference>
<feature type="active site" evidence="4">
    <location>
        <position position="22"/>
    </location>
</feature>
<feature type="domain" description="Acylphosphatase-like" evidence="7">
    <location>
        <begin position="7"/>
        <end position="94"/>
    </location>
</feature>
<evidence type="ECO:0000256" key="1">
    <source>
        <dbReference type="ARBA" id="ARBA00005614"/>
    </source>
</evidence>
<evidence type="ECO:0000256" key="4">
    <source>
        <dbReference type="PROSITE-ProRule" id="PRU00520"/>
    </source>
</evidence>
<comment type="caution">
    <text evidence="8">The sequence shown here is derived from an EMBL/GenBank/DDBJ whole genome shotgun (WGS) entry which is preliminary data.</text>
</comment>
<dbReference type="PROSITE" id="PS00151">
    <property type="entry name" value="ACYLPHOSPHATASE_2"/>
    <property type="match status" value="1"/>
</dbReference>
<evidence type="ECO:0000313" key="8">
    <source>
        <dbReference type="EMBL" id="PKK91601.1"/>
    </source>
</evidence>
<dbReference type="PANTHER" id="PTHR47268:SF4">
    <property type="entry name" value="ACYLPHOSPHATASE"/>
    <property type="match status" value="1"/>
</dbReference>